<accession>A0A9Q4EJL8</accession>
<protein>
    <submittedName>
        <fullName evidence="3">FixH family protein</fullName>
    </submittedName>
</protein>
<dbReference type="RefSeq" id="WP_268498575.1">
    <property type="nucleotide sequence ID" value="NZ_JALAVZ010000014.1"/>
</dbReference>
<dbReference type="EMBL" id="JALAWA010000004">
    <property type="protein sequence ID" value="MCY9184902.1"/>
    <property type="molecule type" value="Genomic_DNA"/>
</dbReference>
<feature type="domain" description="YtkA-like" evidence="2">
    <location>
        <begin position="32"/>
        <end position="113"/>
    </location>
</feature>
<reference evidence="3" key="1">
    <citation type="submission" date="2022-02" db="EMBL/GenBank/DDBJ databases">
        <title>Crop Bioprotection Bacillus Genome Sequencing.</title>
        <authorList>
            <person name="Dunlap C."/>
        </authorList>
    </citation>
    <scope>NUCLEOTIDE SEQUENCE</scope>
    <source>
        <strain evidence="3">EC49O2N-C10</strain>
    </source>
</reference>
<comment type="caution">
    <text evidence="3">The sequence shown here is derived from an EMBL/GenBank/DDBJ whole genome shotgun (WGS) entry which is preliminary data.</text>
</comment>
<evidence type="ECO:0000256" key="1">
    <source>
        <dbReference type="SAM" id="MobiDB-lite"/>
    </source>
</evidence>
<evidence type="ECO:0000313" key="4">
    <source>
        <dbReference type="Proteomes" id="UP001073053"/>
    </source>
</evidence>
<gene>
    <name evidence="3" type="ORF">MOF03_09545</name>
</gene>
<dbReference type="AlphaFoldDB" id="A0A9Q4EJL8"/>
<dbReference type="Pfam" id="PF13115">
    <property type="entry name" value="YtkA"/>
    <property type="match status" value="1"/>
</dbReference>
<proteinExistence type="predicted"/>
<sequence length="147" mass="16188">MKKTVAAVLFSAVFLLNGCGSEENKAHTAAETPEVLDVKLTGPEKVKPGENAAYEAAVSYGDKAVTDADEVEFEVWKDGEKNDSKMFKAKQEDGVYRFETEFKEDGVYTVQSHVTAKKQHSMPTLKVQVGDADAATKQPEEEQSHHH</sequence>
<feature type="region of interest" description="Disordered" evidence="1">
    <location>
        <begin position="114"/>
        <end position="147"/>
    </location>
</feature>
<dbReference type="Proteomes" id="UP001073053">
    <property type="component" value="Unassembled WGS sequence"/>
</dbReference>
<organism evidence="3 4">
    <name type="scientific">Bacillus halotolerans</name>
    <dbReference type="NCBI Taxonomy" id="260554"/>
    <lineage>
        <taxon>Bacteria</taxon>
        <taxon>Bacillati</taxon>
        <taxon>Bacillota</taxon>
        <taxon>Bacilli</taxon>
        <taxon>Bacillales</taxon>
        <taxon>Bacillaceae</taxon>
        <taxon>Bacillus</taxon>
    </lineage>
</organism>
<feature type="compositionally biased region" description="Basic and acidic residues" evidence="1">
    <location>
        <begin position="138"/>
        <end position="147"/>
    </location>
</feature>
<evidence type="ECO:0000259" key="2">
    <source>
        <dbReference type="Pfam" id="PF13115"/>
    </source>
</evidence>
<evidence type="ECO:0000313" key="3">
    <source>
        <dbReference type="EMBL" id="MCY9184902.1"/>
    </source>
</evidence>
<name>A0A9Q4EJL8_9BACI</name>
<dbReference type="InterPro" id="IPR032693">
    <property type="entry name" value="YtkA-like_dom"/>
</dbReference>